<dbReference type="InterPro" id="IPR036388">
    <property type="entry name" value="WH-like_DNA-bd_sf"/>
</dbReference>
<evidence type="ECO:0000259" key="3">
    <source>
        <dbReference type="Pfam" id="PF04542"/>
    </source>
</evidence>
<dbReference type="GO" id="GO:0016987">
    <property type="term" value="F:sigma factor activity"/>
    <property type="evidence" value="ECO:0007669"/>
    <property type="project" value="InterPro"/>
</dbReference>
<feature type="domain" description="RNA polymerase sigma factor 70 region 4 type 2" evidence="4">
    <location>
        <begin position="164"/>
        <end position="208"/>
    </location>
</feature>
<dbReference type="HOGENOM" id="CLU_047691_22_0_4"/>
<proteinExistence type="predicted"/>
<dbReference type="InterPro" id="IPR014284">
    <property type="entry name" value="RNA_pol_sigma-70_dom"/>
</dbReference>
<dbReference type="InterPro" id="IPR013325">
    <property type="entry name" value="RNA_pol_sigma_r2"/>
</dbReference>
<protein>
    <submittedName>
        <fullName evidence="5">RNA polymerase sigma-70 factor, ECF family</fullName>
    </submittedName>
</protein>
<accession>Q2SZU8</accession>
<dbReference type="PANTHER" id="PTHR30173:SF36">
    <property type="entry name" value="ECF RNA POLYMERASE SIGMA FACTOR SIGJ"/>
    <property type="match status" value="1"/>
</dbReference>
<organism evidence="5 6">
    <name type="scientific">Burkholderia thailandensis (strain ATCC 700388 / DSM 13276 / CCUG 48851 / CIP 106301 / E264)</name>
    <dbReference type="NCBI Taxonomy" id="271848"/>
    <lineage>
        <taxon>Bacteria</taxon>
        <taxon>Pseudomonadati</taxon>
        <taxon>Pseudomonadota</taxon>
        <taxon>Betaproteobacteria</taxon>
        <taxon>Burkholderiales</taxon>
        <taxon>Burkholderiaceae</taxon>
        <taxon>Burkholderia</taxon>
        <taxon>pseudomallei group</taxon>
    </lineage>
</organism>
<name>Q2SZU8_BURTA</name>
<dbReference type="InterPro" id="IPR014303">
    <property type="entry name" value="RNA_pol_sigma-70_ECF"/>
</dbReference>
<dbReference type="GO" id="GO:0003677">
    <property type="term" value="F:DNA binding"/>
    <property type="evidence" value="ECO:0007669"/>
    <property type="project" value="InterPro"/>
</dbReference>
<dbReference type="NCBIfam" id="TIGR02957">
    <property type="entry name" value="SigX4"/>
    <property type="match status" value="1"/>
</dbReference>
<dbReference type="GO" id="GO:0006352">
    <property type="term" value="P:DNA-templated transcription initiation"/>
    <property type="evidence" value="ECO:0007669"/>
    <property type="project" value="InterPro"/>
</dbReference>
<dbReference type="Proteomes" id="UP000001930">
    <property type="component" value="Chromosome I"/>
</dbReference>
<dbReference type="Gene3D" id="1.10.1740.10">
    <property type="match status" value="1"/>
</dbReference>
<dbReference type="AlphaFoldDB" id="Q2SZU8"/>
<sequence>MRSPRAAGFGCRGARCCHKHVACFVLIVRTVSYSSRPSSTLSSQPENMTETSRPTPSDEPFAALRPRLFSIAYRMLGTRADAEDVLQDAWLRWHQADRDALDSPEAWLVTVVTRLSIDRLRAAKAQRDTYVGWWLPEPLVDVDERTPETAAEFADDLSVALLWVLERLSPEERAAFLLRQAFERDYAEIAQLLDKSEAACRQLVHRASTRVQQEHRRFDVSRDRHRQLVERFAQASASGERSAIQALLADDVELVGDGGGKVPSFFKVLRGALRIANLYWVVGRRHAGRIEYRLAQINGEPGLLRFIDGQIESAQAFVTDGARIVAIYAVRNPDKLAHIPARHA</sequence>
<gene>
    <name evidence="5" type="ordered locus">BTH_I0997</name>
</gene>
<evidence type="ECO:0000313" key="5">
    <source>
        <dbReference type="EMBL" id="ABC38636.1"/>
    </source>
</evidence>
<dbReference type="InterPro" id="IPR007627">
    <property type="entry name" value="RNA_pol_sigma70_r2"/>
</dbReference>
<evidence type="ECO:0000313" key="6">
    <source>
        <dbReference type="Proteomes" id="UP000001930"/>
    </source>
</evidence>
<evidence type="ECO:0000259" key="4">
    <source>
        <dbReference type="Pfam" id="PF08281"/>
    </source>
</evidence>
<reference evidence="5 6" key="1">
    <citation type="journal article" date="2005" name="BMC Genomics">
        <title>Bacterial genome adaptation to niches: divergence of the potential virulence genes in three Burkholderia species of different survival strategies.</title>
        <authorList>
            <person name="Kim H.S."/>
            <person name="Schell M.A."/>
            <person name="Yu Y."/>
            <person name="Ulrich R.L."/>
            <person name="Sarria S.H."/>
            <person name="Nierman W.C."/>
            <person name="DeShazer D."/>
        </authorList>
    </citation>
    <scope>NUCLEOTIDE SEQUENCE [LARGE SCALE GENOMIC DNA]</scope>
    <source>
        <strain evidence="6">ATCC 700388 / DSM 13276 / CCUG 48851 / CIP 106301 / E264</strain>
    </source>
</reference>
<dbReference type="KEGG" id="bte:BTH_I0997"/>
<dbReference type="SUPFAM" id="SSF88946">
    <property type="entry name" value="Sigma2 domain of RNA polymerase sigma factors"/>
    <property type="match status" value="1"/>
</dbReference>
<dbReference type="NCBIfam" id="TIGR02937">
    <property type="entry name" value="sigma70-ECF"/>
    <property type="match status" value="1"/>
</dbReference>
<dbReference type="Pfam" id="PF04542">
    <property type="entry name" value="Sigma70_r2"/>
    <property type="match status" value="1"/>
</dbReference>
<dbReference type="Pfam" id="PF08281">
    <property type="entry name" value="Sigma70_r4_2"/>
    <property type="match status" value="1"/>
</dbReference>
<dbReference type="NCBIfam" id="NF007214">
    <property type="entry name" value="PRK09636.1"/>
    <property type="match status" value="1"/>
</dbReference>
<dbReference type="SUPFAM" id="SSF88659">
    <property type="entry name" value="Sigma3 and sigma4 domains of RNA polymerase sigma factors"/>
    <property type="match status" value="1"/>
</dbReference>
<feature type="compositionally biased region" description="Polar residues" evidence="2">
    <location>
        <begin position="44"/>
        <end position="55"/>
    </location>
</feature>
<dbReference type="SUPFAM" id="SSF54427">
    <property type="entry name" value="NTF2-like"/>
    <property type="match status" value="1"/>
</dbReference>
<evidence type="ECO:0000256" key="1">
    <source>
        <dbReference type="ARBA" id="ARBA00011344"/>
    </source>
</evidence>
<dbReference type="InterPro" id="IPR052704">
    <property type="entry name" value="ECF_Sigma-70_Domain"/>
</dbReference>
<feature type="region of interest" description="Disordered" evidence="2">
    <location>
        <begin position="36"/>
        <end position="61"/>
    </location>
</feature>
<keyword evidence="6" id="KW-1185">Reference proteome</keyword>
<dbReference type="PANTHER" id="PTHR30173">
    <property type="entry name" value="SIGMA 19 FACTOR"/>
    <property type="match status" value="1"/>
</dbReference>
<dbReference type="InterPro" id="IPR013249">
    <property type="entry name" value="RNA_pol_sigma70_r4_t2"/>
</dbReference>
<comment type="subunit">
    <text evidence="1">Interacts transiently with the RNA polymerase catalytic core formed by RpoA, RpoB, RpoC and RpoZ (2 alpha, 1 beta, 1 beta' and 1 omega subunit) to form the RNA polymerase holoenzyme that can initiate transcription.</text>
</comment>
<dbReference type="InterPro" id="IPR013324">
    <property type="entry name" value="RNA_pol_sigma_r3/r4-like"/>
</dbReference>
<dbReference type="InterPro" id="IPR032710">
    <property type="entry name" value="NTF2-like_dom_sf"/>
</dbReference>
<evidence type="ECO:0000256" key="2">
    <source>
        <dbReference type="SAM" id="MobiDB-lite"/>
    </source>
</evidence>
<dbReference type="Gene3D" id="1.10.10.10">
    <property type="entry name" value="Winged helix-like DNA-binding domain superfamily/Winged helix DNA-binding domain"/>
    <property type="match status" value="1"/>
</dbReference>
<dbReference type="EMBL" id="CP000086">
    <property type="protein sequence ID" value="ABC38636.1"/>
    <property type="molecule type" value="Genomic_DNA"/>
</dbReference>
<feature type="domain" description="RNA polymerase sigma-70 region 2" evidence="3">
    <location>
        <begin position="62"/>
        <end position="124"/>
    </location>
</feature>